<accession>A0A1V0UQC3</accession>
<dbReference type="AlphaFoldDB" id="A0A1V0UQC3"/>
<dbReference type="EMBL" id="CP020557">
    <property type="protein sequence ID" value="ARF67384.1"/>
    <property type="molecule type" value="Genomic_DNA"/>
</dbReference>
<protein>
    <submittedName>
        <fullName evidence="1">Uncharacterized protein</fullName>
    </submittedName>
</protein>
<dbReference type="Proteomes" id="UP000192727">
    <property type="component" value="Chromosome"/>
</dbReference>
<sequence>MNSRYHPGYCLSCPKKTADNLLVWTITGPSGGVTALRKQHFGNRSDKGSFSQFPNPEKEPSLCKLKWRPT</sequence>
<evidence type="ECO:0000313" key="1">
    <source>
        <dbReference type="EMBL" id="ARF67384.1"/>
    </source>
</evidence>
<name>A0A1V0UQC3_9BACL</name>
<evidence type="ECO:0000313" key="2">
    <source>
        <dbReference type="Proteomes" id="UP000192727"/>
    </source>
</evidence>
<gene>
    <name evidence="1" type="ORF">B7C51_05405</name>
</gene>
<proteinExistence type="predicted"/>
<reference evidence="1 2" key="1">
    <citation type="submission" date="2017-03" db="EMBL/GenBank/DDBJ databases">
        <title>Paenibacillus larvae genome sequencing.</title>
        <authorList>
            <person name="Dingman D.W."/>
        </authorList>
    </citation>
    <scope>NUCLEOTIDE SEQUENCE [LARGE SCALE GENOMIC DNA]</scope>
    <source>
        <strain evidence="1 2">SAG 10367</strain>
    </source>
</reference>
<organism evidence="1 2">
    <name type="scientific">Paenibacillus larvae subsp. pulvifaciens</name>
    <dbReference type="NCBI Taxonomy" id="1477"/>
    <lineage>
        <taxon>Bacteria</taxon>
        <taxon>Bacillati</taxon>
        <taxon>Bacillota</taxon>
        <taxon>Bacilli</taxon>
        <taxon>Bacillales</taxon>
        <taxon>Paenibacillaceae</taxon>
        <taxon>Paenibacillus</taxon>
    </lineage>
</organism>